<dbReference type="InterPro" id="IPR007921">
    <property type="entry name" value="CHAP_dom"/>
</dbReference>
<name>A0A1C4H3U0_9BIFI</name>
<keyword evidence="1" id="KW-0175">Coiled coil</keyword>
<feature type="transmembrane region" description="Helical" evidence="3">
    <location>
        <begin position="20"/>
        <end position="42"/>
    </location>
</feature>
<keyword evidence="3" id="KW-0812">Transmembrane</keyword>
<feature type="domain" description="Peptidase C51" evidence="4">
    <location>
        <begin position="332"/>
        <end position="463"/>
    </location>
</feature>
<dbReference type="SUPFAM" id="SSF54001">
    <property type="entry name" value="Cysteine proteinases"/>
    <property type="match status" value="1"/>
</dbReference>
<proteinExistence type="predicted"/>
<feature type="region of interest" description="Disordered" evidence="2">
    <location>
        <begin position="95"/>
        <end position="114"/>
    </location>
</feature>
<gene>
    <name evidence="5" type="ORF">GA0061077_0675</name>
</gene>
<dbReference type="EMBL" id="FMBL01000001">
    <property type="protein sequence ID" value="SCC79320.1"/>
    <property type="molecule type" value="Genomic_DNA"/>
</dbReference>
<feature type="region of interest" description="Disordered" evidence="2">
    <location>
        <begin position="305"/>
        <end position="350"/>
    </location>
</feature>
<evidence type="ECO:0000259" key="4">
    <source>
        <dbReference type="PROSITE" id="PS50911"/>
    </source>
</evidence>
<protein>
    <submittedName>
        <fullName evidence="5">Surface antigen</fullName>
    </submittedName>
</protein>
<dbReference type="AlphaFoldDB" id="A0A1C4H3U0"/>
<feature type="compositionally biased region" description="Low complexity" evidence="2">
    <location>
        <begin position="312"/>
        <end position="323"/>
    </location>
</feature>
<dbReference type="InterPro" id="IPR038765">
    <property type="entry name" value="Papain-like_cys_pep_sf"/>
</dbReference>
<dbReference type="Proteomes" id="UP000242610">
    <property type="component" value="Unassembled WGS sequence"/>
</dbReference>
<evidence type="ECO:0000256" key="3">
    <source>
        <dbReference type="SAM" id="Phobius"/>
    </source>
</evidence>
<feature type="coiled-coil region" evidence="1">
    <location>
        <begin position="178"/>
        <end position="253"/>
    </location>
</feature>
<evidence type="ECO:0000256" key="1">
    <source>
        <dbReference type="SAM" id="Coils"/>
    </source>
</evidence>
<dbReference type="InterPro" id="IPR009148">
    <property type="entry name" value="PcsB-like"/>
</dbReference>
<sequence>MTPLQRLMKGFVVLKVAQRVRTVVGMVVAFSVMFTSVALVFVTNPEKAEAVTWGDYRQKQQEANNLRNQLAGVNADLANKIIQLNDLTDNQIPAAQQAASDAQDSATQAQTAAQSATERLNAAIKDKQDLQAKIEQTGADYDDAKAGVAQVARDGFHATQATQVMDVVTKSSTTQDFVDKLQSQAAVKRSEVNAADEDANTLNSSMNRKQRLEAIEAQISKLKVEADNNAAAAQQAAQTAQAKQNSLQTLLDQGVSQRNYLESQKSQLTTDSARAAVQMVSLKAQIDAQAQAAIVAANKNYNAHSNGGQTWSKPSNGSSSNSSGGKGTPTPAPAPSKPSTGGGGSSGGAAPYPPKQCTLWAWMRRNALGKPVTGRMGNGGDWANTARSMGWSVGRTPAVGAVVVFARGQSVGGHWNAHRAYGHVAVVEAINGGTMMISEGGTGFPDFPHYEVIAASSAYEYIY</sequence>
<organism evidence="5 6">
    <name type="scientific">Bifidobacterium commune</name>
    <dbReference type="NCBI Taxonomy" id="1505727"/>
    <lineage>
        <taxon>Bacteria</taxon>
        <taxon>Bacillati</taxon>
        <taxon>Actinomycetota</taxon>
        <taxon>Actinomycetes</taxon>
        <taxon>Bifidobacteriales</taxon>
        <taxon>Bifidobacteriaceae</taxon>
        <taxon>Bifidobacterium</taxon>
    </lineage>
</organism>
<keyword evidence="6" id="KW-1185">Reference proteome</keyword>
<evidence type="ECO:0000313" key="5">
    <source>
        <dbReference type="EMBL" id="SCC79320.1"/>
    </source>
</evidence>
<evidence type="ECO:0000256" key="2">
    <source>
        <dbReference type="SAM" id="MobiDB-lite"/>
    </source>
</evidence>
<evidence type="ECO:0000313" key="6">
    <source>
        <dbReference type="Proteomes" id="UP000242610"/>
    </source>
</evidence>
<dbReference type="Gene3D" id="3.90.1720.10">
    <property type="entry name" value="endopeptidase domain like (from Nostoc punctiforme)"/>
    <property type="match status" value="1"/>
</dbReference>
<dbReference type="PROSITE" id="PS50911">
    <property type="entry name" value="CHAP"/>
    <property type="match status" value="1"/>
</dbReference>
<keyword evidence="3" id="KW-1133">Transmembrane helix</keyword>
<dbReference type="STRING" id="1505727.GA0061077_0675"/>
<dbReference type="Pfam" id="PF05257">
    <property type="entry name" value="CHAP"/>
    <property type="match status" value="1"/>
</dbReference>
<keyword evidence="3" id="KW-0472">Membrane</keyword>
<accession>A0A1C4H3U0</accession>
<reference evidence="6" key="1">
    <citation type="submission" date="2016-08" db="EMBL/GenBank/DDBJ databases">
        <authorList>
            <person name="Varghese N."/>
            <person name="Submissions Spin"/>
        </authorList>
    </citation>
    <scope>NUCLEOTIDE SEQUENCE [LARGE SCALE GENOMIC DNA]</scope>
    <source>
        <strain evidence="6">R-52791</strain>
    </source>
</reference>
<dbReference type="PRINTS" id="PR01852">
    <property type="entry name" value="SIBAPROTEIN"/>
</dbReference>